<organism evidence="4 5">
    <name type="scientific">Autumnicola tepida</name>
    <dbReference type="NCBI Taxonomy" id="3075595"/>
    <lineage>
        <taxon>Bacteria</taxon>
        <taxon>Pseudomonadati</taxon>
        <taxon>Bacteroidota</taxon>
        <taxon>Flavobacteriia</taxon>
        <taxon>Flavobacteriales</taxon>
        <taxon>Flavobacteriaceae</taxon>
        <taxon>Autumnicola</taxon>
    </lineage>
</organism>
<dbReference type="NCBIfam" id="NF005559">
    <property type="entry name" value="PRK07231.1"/>
    <property type="match status" value="1"/>
</dbReference>
<dbReference type="RefSeq" id="WP_311533198.1">
    <property type="nucleotide sequence ID" value="NZ_JAVRHQ010000001.1"/>
</dbReference>
<protein>
    <submittedName>
        <fullName evidence="4">SDR family oxidoreductase</fullName>
        <ecNumber evidence="4">1.-.-.-</ecNumber>
    </submittedName>
</protein>
<dbReference type="PROSITE" id="PS00061">
    <property type="entry name" value="ADH_SHORT"/>
    <property type="match status" value="1"/>
</dbReference>
<dbReference type="Pfam" id="PF13561">
    <property type="entry name" value="adh_short_C2"/>
    <property type="match status" value="1"/>
</dbReference>
<evidence type="ECO:0000256" key="1">
    <source>
        <dbReference type="ARBA" id="ARBA00006484"/>
    </source>
</evidence>
<dbReference type="PRINTS" id="PR00081">
    <property type="entry name" value="GDHRDH"/>
</dbReference>
<dbReference type="CDD" id="cd05233">
    <property type="entry name" value="SDR_c"/>
    <property type="match status" value="1"/>
</dbReference>
<dbReference type="InterPro" id="IPR002347">
    <property type="entry name" value="SDR_fam"/>
</dbReference>
<dbReference type="PANTHER" id="PTHR24321:SF8">
    <property type="entry name" value="ESTRADIOL 17-BETA-DEHYDROGENASE 8-RELATED"/>
    <property type="match status" value="1"/>
</dbReference>
<reference evidence="4 5" key="1">
    <citation type="submission" date="2023-09" db="EMBL/GenBank/DDBJ databases">
        <authorList>
            <person name="Rey-Velasco X."/>
        </authorList>
    </citation>
    <scope>NUCLEOTIDE SEQUENCE [LARGE SCALE GENOMIC DNA]</scope>
    <source>
        <strain evidence="4 5">F363</strain>
    </source>
</reference>
<keyword evidence="5" id="KW-1185">Reference proteome</keyword>
<comment type="caution">
    <text evidence="4">The sequence shown here is derived from an EMBL/GenBank/DDBJ whole genome shotgun (WGS) entry which is preliminary data.</text>
</comment>
<dbReference type="EC" id="1.-.-.-" evidence="4"/>
<dbReference type="InterPro" id="IPR036291">
    <property type="entry name" value="NAD(P)-bd_dom_sf"/>
</dbReference>
<sequence length="284" mass="30294">MGRLQGKTAIITGGATGIGEAIAKKFSREGAKVLIIGLPDNPVDQVVEEINNNEGEAIGFSKDISSEENVKEAIKTLIDKWQKLDILINNAGVFPEANTADEFSVDAFDNLVKNNIRTTFLFTKHALPELQKTKGCIVAAGSEAGLLGIPQVAVYGGTKGFVHSFIKGIAGEQAKNGVRANVVAPGAVDTAWTHKEQGPMDEQMEEMMVNATPMGRRGTVEEIANVYCFLASDEASFVTGSIYSVDGGITISKGAMGKQVPDELRDKKVGLDVQHSREGATEKK</sequence>
<feature type="region of interest" description="Disordered" evidence="3">
    <location>
        <begin position="262"/>
        <end position="284"/>
    </location>
</feature>
<accession>A0ABU3C591</accession>
<evidence type="ECO:0000256" key="2">
    <source>
        <dbReference type="ARBA" id="ARBA00023002"/>
    </source>
</evidence>
<dbReference type="EMBL" id="JAVRHQ010000001">
    <property type="protein sequence ID" value="MDT0641493.1"/>
    <property type="molecule type" value="Genomic_DNA"/>
</dbReference>
<dbReference type="Proteomes" id="UP001262889">
    <property type="component" value="Unassembled WGS sequence"/>
</dbReference>
<dbReference type="GO" id="GO:0016491">
    <property type="term" value="F:oxidoreductase activity"/>
    <property type="evidence" value="ECO:0007669"/>
    <property type="project" value="UniProtKB-KW"/>
</dbReference>
<proteinExistence type="inferred from homology"/>
<evidence type="ECO:0000313" key="4">
    <source>
        <dbReference type="EMBL" id="MDT0641493.1"/>
    </source>
</evidence>
<gene>
    <name evidence="4" type="ORF">RM553_01490</name>
</gene>
<evidence type="ECO:0000256" key="3">
    <source>
        <dbReference type="SAM" id="MobiDB-lite"/>
    </source>
</evidence>
<comment type="similarity">
    <text evidence="1">Belongs to the short-chain dehydrogenases/reductases (SDR) family.</text>
</comment>
<evidence type="ECO:0000313" key="5">
    <source>
        <dbReference type="Proteomes" id="UP001262889"/>
    </source>
</evidence>
<name>A0ABU3C591_9FLAO</name>
<dbReference type="Gene3D" id="3.40.50.720">
    <property type="entry name" value="NAD(P)-binding Rossmann-like Domain"/>
    <property type="match status" value="1"/>
</dbReference>
<keyword evidence="2 4" id="KW-0560">Oxidoreductase</keyword>
<dbReference type="PANTHER" id="PTHR24321">
    <property type="entry name" value="DEHYDROGENASES, SHORT CHAIN"/>
    <property type="match status" value="1"/>
</dbReference>
<dbReference type="InterPro" id="IPR020904">
    <property type="entry name" value="Sc_DH/Rdtase_CS"/>
</dbReference>
<dbReference type="SUPFAM" id="SSF51735">
    <property type="entry name" value="NAD(P)-binding Rossmann-fold domains"/>
    <property type="match status" value="1"/>
</dbReference>